<feature type="transmembrane region" description="Helical" evidence="6">
    <location>
        <begin position="384"/>
        <end position="403"/>
    </location>
</feature>
<dbReference type="Pfam" id="PF01943">
    <property type="entry name" value="Polysacc_synt"/>
    <property type="match status" value="1"/>
</dbReference>
<dbReference type="PANTHER" id="PTHR30250:SF11">
    <property type="entry name" value="O-ANTIGEN TRANSPORTER-RELATED"/>
    <property type="match status" value="1"/>
</dbReference>
<dbReference type="EMBL" id="NEVK01000008">
    <property type="protein sequence ID" value="OZI16547.1"/>
    <property type="molecule type" value="Genomic_DNA"/>
</dbReference>
<feature type="transmembrane region" description="Helical" evidence="6">
    <location>
        <begin position="149"/>
        <end position="168"/>
    </location>
</feature>
<gene>
    <name evidence="7" type="ORF">CAL19_17875</name>
</gene>
<reference evidence="8" key="1">
    <citation type="submission" date="2017-05" db="EMBL/GenBank/DDBJ databases">
        <title>Complete and WGS of Bordetella genogroups.</title>
        <authorList>
            <person name="Spilker T."/>
            <person name="Lipuma J."/>
        </authorList>
    </citation>
    <scope>NUCLEOTIDE SEQUENCE [LARGE SCALE GENOMIC DNA]</scope>
    <source>
        <strain evidence="8">AU18089</strain>
    </source>
</reference>
<keyword evidence="8" id="KW-1185">Reference proteome</keyword>
<proteinExistence type="predicted"/>
<dbReference type="InterPro" id="IPR002797">
    <property type="entry name" value="Polysacc_synth"/>
</dbReference>
<evidence type="ECO:0000313" key="7">
    <source>
        <dbReference type="EMBL" id="OZI16547.1"/>
    </source>
</evidence>
<evidence type="ECO:0008006" key="9">
    <source>
        <dbReference type="Google" id="ProtNLM"/>
    </source>
</evidence>
<evidence type="ECO:0000256" key="4">
    <source>
        <dbReference type="ARBA" id="ARBA00022989"/>
    </source>
</evidence>
<keyword evidence="4 6" id="KW-1133">Transmembrane helix</keyword>
<accession>A0A261QVJ6</accession>
<evidence type="ECO:0000256" key="1">
    <source>
        <dbReference type="ARBA" id="ARBA00004651"/>
    </source>
</evidence>
<protein>
    <recommendedName>
        <fullName evidence="9">Polysaccharide biosynthesis protein</fullName>
    </recommendedName>
</protein>
<evidence type="ECO:0000256" key="5">
    <source>
        <dbReference type="ARBA" id="ARBA00023136"/>
    </source>
</evidence>
<feature type="transmembrane region" description="Helical" evidence="6">
    <location>
        <begin position="12"/>
        <end position="29"/>
    </location>
</feature>
<evidence type="ECO:0000313" key="8">
    <source>
        <dbReference type="Proteomes" id="UP000216947"/>
    </source>
</evidence>
<dbReference type="RefSeq" id="WP_094797573.1">
    <property type="nucleotide sequence ID" value="NZ_NEVK01000008.1"/>
</dbReference>
<organism evidence="7 8">
    <name type="scientific">Bordetella genomosp. 7</name>
    <dbReference type="NCBI Taxonomy" id="1416805"/>
    <lineage>
        <taxon>Bacteria</taxon>
        <taxon>Pseudomonadati</taxon>
        <taxon>Pseudomonadota</taxon>
        <taxon>Betaproteobacteria</taxon>
        <taxon>Burkholderiales</taxon>
        <taxon>Alcaligenaceae</taxon>
        <taxon>Bordetella</taxon>
    </lineage>
</organism>
<sequence length="425" mass="46206">MSGLLGKAASYVFSSGLNSAIPFLLMPIFTRYLSPDDMGHVAMFTSAMNLFGIAIGLYLPGSTSVRYFKKEGIALPAYMGTGLVLILCSAALVSLLAAAFAPVLQRYTGLSLGWLLLGVLSATWQVVIQLQLKLMQMRGLALRYAFIQNLYTLAIMAASVWLVVALSMGWPGRVYGHLGATIGVAIVLLGLMLARGTVRLGWNREYAKDILAFGLPLIPHGIGSVAVVLISRAVLNTMAGMHDVGLYSVAAQLAMVISLVATAVNQAYSPWLYRRLASPTDALRRKLVQATYLYFVVALAGAGLVTVASPWFVSFYLGERYAGASEFLMWLAFGAAFTGMYYMVTNYLFYHRKTGRLAGLTLALGAFSVLSSILFIRINGAVGAAQAVCLSNFLLFICTWAMAARVERLPWFSFWRRTVVTNRRS</sequence>
<dbReference type="PANTHER" id="PTHR30250">
    <property type="entry name" value="PST FAMILY PREDICTED COLANIC ACID TRANSPORTER"/>
    <property type="match status" value="1"/>
</dbReference>
<keyword evidence="2" id="KW-1003">Cell membrane</keyword>
<feature type="transmembrane region" description="Helical" evidence="6">
    <location>
        <begin position="292"/>
        <end position="315"/>
    </location>
</feature>
<dbReference type="InterPro" id="IPR050833">
    <property type="entry name" value="Poly_Biosynth_Transport"/>
</dbReference>
<feature type="transmembrane region" description="Helical" evidence="6">
    <location>
        <begin position="250"/>
        <end position="271"/>
    </location>
</feature>
<feature type="transmembrane region" description="Helical" evidence="6">
    <location>
        <begin position="210"/>
        <end position="230"/>
    </location>
</feature>
<dbReference type="Proteomes" id="UP000216947">
    <property type="component" value="Unassembled WGS sequence"/>
</dbReference>
<name>A0A261QVJ6_9BORD</name>
<keyword evidence="3 6" id="KW-0812">Transmembrane</keyword>
<comment type="caution">
    <text evidence="7">The sequence shown here is derived from an EMBL/GenBank/DDBJ whole genome shotgun (WGS) entry which is preliminary data.</text>
</comment>
<feature type="transmembrane region" description="Helical" evidence="6">
    <location>
        <begin position="107"/>
        <end position="128"/>
    </location>
</feature>
<evidence type="ECO:0000256" key="6">
    <source>
        <dbReference type="SAM" id="Phobius"/>
    </source>
</evidence>
<feature type="transmembrane region" description="Helical" evidence="6">
    <location>
        <begin position="41"/>
        <end position="61"/>
    </location>
</feature>
<feature type="transmembrane region" description="Helical" evidence="6">
    <location>
        <begin position="327"/>
        <end position="350"/>
    </location>
</feature>
<feature type="transmembrane region" description="Helical" evidence="6">
    <location>
        <begin position="174"/>
        <end position="198"/>
    </location>
</feature>
<feature type="transmembrane region" description="Helical" evidence="6">
    <location>
        <begin position="357"/>
        <end position="378"/>
    </location>
</feature>
<evidence type="ECO:0000256" key="3">
    <source>
        <dbReference type="ARBA" id="ARBA00022692"/>
    </source>
</evidence>
<dbReference type="AlphaFoldDB" id="A0A261QVJ6"/>
<evidence type="ECO:0000256" key="2">
    <source>
        <dbReference type="ARBA" id="ARBA00022475"/>
    </source>
</evidence>
<comment type="subcellular location">
    <subcellularLocation>
        <location evidence="1">Cell membrane</location>
        <topology evidence="1">Multi-pass membrane protein</topology>
    </subcellularLocation>
</comment>
<dbReference type="GO" id="GO:0005886">
    <property type="term" value="C:plasma membrane"/>
    <property type="evidence" value="ECO:0007669"/>
    <property type="project" value="UniProtKB-SubCell"/>
</dbReference>
<keyword evidence="5 6" id="KW-0472">Membrane</keyword>
<feature type="transmembrane region" description="Helical" evidence="6">
    <location>
        <begin position="73"/>
        <end position="101"/>
    </location>
</feature>